<dbReference type="EMBL" id="JACRTL010000004">
    <property type="protein sequence ID" value="MBC8611071.1"/>
    <property type="molecule type" value="Genomic_DNA"/>
</dbReference>
<dbReference type="AlphaFoldDB" id="A0A8J6PF26"/>
<dbReference type="PANTHER" id="PTHR35798:SF1">
    <property type="entry name" value="CELL DIVISION PROTEIN SEPF"/>
    <property type="match status" value="1"/>
</dbReference>
<evidence type="ECO:0000256" key="2">
    <source>
        <dbReference type="ARBA" id="ARBA00023210"/>
    </source>
</evidence>
<dbReference type="RefSeq" id="WP_093988742.1">
    <property type="nucleotide sequence ID" value="NZ_FYDD01000003.1"/>
</dbReference>
<protein>
    <submittedName>
        <fullName evidence="5">Cell division protein SepF</fullName>
    </submittedName>
</protein>
<evidence type="ECO:0000313" key="6">
    <source>
        <dbReference type="Proteomes" id="UP000632659"/>
    </source>
</evidence>
<keyword evidence="2" id="KW-0717">Septation</keyword>
<name>A0A8J6PF26_9FIRM</name>
<keyword evidence="6" id="KW-1185">Reference proteome</keyword>
<evidence type="ECO:0000256" key="3">
    <source>
        <dbReference type="ARBA" id="ARBA00023306"/>
    </source>
</evidence>
<dbReference type="GO" id="GO:0000917">
    <property type="term" value="P:division septum assembly"/>
    <property type="evidence" value="ECO:0007669"/>
    <property type="project" value="UniProtKB-KW"/>
</dbReference>
<dbReference type="InterPro" id="IPR038594">
    <property type="entry name" value="SepF-like_sf"/>
</dbReference>
<keyword evidence="1 5" id="KW-0132">Cell division</keyword>
<evidence type="ECO:0000256" key="1">
    <source>
        <dbReference type="ARBA" id="ARBA00022618"/>
    </source>
</evidence>
<dbReference type="PANTHER" id="PTHR35798">
    <property type="entry name" value="CELL DIVISION PROTEIN SEPF"/>
    <property type="match status" value="1"/>
</dbReference>
<sequence length="106" mass="12122">MSLARKYQYEEIGEIREEPVTFQMMLLEPEDLVDAVNIAEHLRKGRCVLMNTETVSPELEQRLLDFLRGFAYTTGSSIVRASSEIIFLAPYETGLTYEAENSLREG</sequence>
<dbReference type="Gene3D" id="3.30.110.150">
    <property type="entry name" value="SepF-like protein"/>
    <property type="match status" value="1"/>
</dbReference>
<organism evidence="5 6">
    <name type="scientific">Massiliimalia timonensis</name>
    <dbReference type="NCBI Taxonomy" id="1987501"/>
    <lineage>
        <taxon>Bacteria</taxon>
        <taxon>Bacillati</taxon>
        <taxon>Bacillota</taxon>
        <taxon>Clostridia</taxon>
        <taxon>Eubacteriales</taxon>
        <taxon>Oscillospiraceae</taxon>
        <taxon>Massiliimalia</taxon>
    </lineage>
</organism>
<reference evidence="5" key="1">
    <citation type="submission" date="2020-08" db="EMBL/GenBank/DDBJ databases">
        <title>Genome public.</title>
        <authorList>
            <person name="Liu C."/>
            <person name="Sun Q."/>
        </authorList>
    </citation>
    <scope>NUCLEOTIDE SEQUENCE</scope>
    <source>
        <strain evidence="5">NSJ-15</strain>
    </source>
</reference>
<dbReference type="OrthoDB" id="9815206at2"/>
<evidence type="ECO:0000256" key="4">
    <source>
        <dbReference type="ARBA" id="ARBA00044936"/>
    </source>
</evidence>
<dbReference type="Pfam" id="PF04472">
    <property type="entry name" value="SepF"/>
    <property type="match status" value="1"/>
</dbReference>
<comment type="function">
    <text evidence="4">Cell division protein that is part of the divisome complex and is recruited early to the Z-ring. Probably stimulates Z-ring formation, perhaps through the cross-linking of FtsZ protofilaments. Its function overlaps with FtsA.</text>
</comment>
<accession>A0A8J6PF26</accession>
<evidence type="ECO:0000313" key="5">
    <source>
        <dbReference type="EMBL" id="MBC8611071.1"/>
    </source>
</evidence>
<proteinExistence type="predicted"/>
<dbReference type="InterPro" id="IPR023052">
    <property type="entry name" value="Cell_div_SepF"/>
</dbReference>
<dbReference type="InterPro" id="IPR007561">
    <property type="entry name" value="Cell_div_SepF/SepF-rel"/>
</dbReference>
<gene>
    <name evidence="5" type="ORF">H8702_08065</name>
</gene>
<keyword evidence="3" id="KW-0131">Cell cycle</keyword>
<dbReference type="Proteomes" id="UP000632659">
    <property type="component" value="Unassembled WGS sequence"/>
</dbReference>
<comment type="caution">
    <text evidence="5">The sequence shown here is derived from an EMBL/GenBank/DDBJ whole genome shotgun (WGS) entry which is preliminary data.</text>
</comment>